<reference evidence="2" key="1">
    <citation type="submission" date="2016-10" db="EMBL/GenBank/DDBJ databases">
        <authorList>
            <person name="Varghese N."/>
            <person name="Submissions S."/>
        </authorList>
    </citation>
    <scope>NUCLEOTIDE SEQUENCE [LARGE SCALE GENOMIC DNA]</scope>
    <source>
        <strain evidence="2">CGMCC 1.6474</strain>
    </source>
</reference>
<evidence type="ECO:0000313" key="2">
    <source>
        <dbReference type="Proteomes" id="UP000198804"/>
    </source>
</evidence>
<proteinExistence type="predicted"/>
<name>A0A1I3YXD3_9HYPH</name>
<accession>A0A1I3YXD3</accession>
<keyword evidence="2" id="KW-1185">Reference proteome</keyword>
<dbReference type="AlphaFoldDB" id="A0A1I3YXD3"/>
<dbReference type="Proteomes" id="UP000198804">
    <property type="component" value="Unassembled WGS sequence"/>
</dbReference>
<evidence type="ECO:0000313" key="1">
    <source>
        <dbReference type="EMBL" id="SFK35871.1"/>
    </source>
</evidence>
<organism evidence="1 2">
    <name type="scientific">Methylorubrum salsuginis</name>
    <dbReference type="NCBI Taxonomy" id="414703"/>
    <lineage>
        <taxon>Bacteria</taxon>
        <taxon>Pseudomonadati</taxon>
        <taxon>Pseudomonadota</taxon>
        <taxon>Alphaproteobacteria</taxon>
        <taxon>Hyphomicrobiales</taxon>
        <taxon>Methylobacteriaceae</taxon>
        <taxon>Methylorubrum</taxon>
    </lineage>
</organism>
<protein>
    <submittedName>
        <fullName evidence="1">Uncharacterized protein</fullName>
    </submittedName>
</protein>
<dbReference type="EMBL" id="FOSV01000001">
    <property type="protein sequence ID" value="SFK35871.1"/>
    <property type="molecule type" value="Genomic_DNA"/>
</dbReference>
<sequence>MGGPTRRRKGAGDSAWAQDFRDRMIAEAADASGSPSKESQKNQRASIISLMRLASVSITNGLVMTAMPGSRWPLPTTAFSA</sequence>
<gene>
    <name evidence="1" type="ORF">SAMN04488125_101385</name>
</gene>